<organism evidence="1 2">
    <name type="scientific">Cyanidiococcus yangmingshanensis</name>
    <dbReference type="NCBI Taxonomy" id="2690220"/>
    <lineage>
        <taxon>Eukaryota</taxon>
        <taxon>Rhodophyta</taxon>
        <taxon>Bangiophyceae</taxon>
        <taxon>Cyanidiales</taxon>
        <taxon>Cyanidiaceae</taxon>
        <taxon>Cyanidiococcus</taxon>
    </lineage>
</organism>
<sequence length="175" mass="19512">MTEYSEIVQLRCELSARSLSSVSEALRRVILSRSYYEYVASRAPAIAICERGPVWLWKILNAAGHLWLSNLCDRFRDQFSDTQSAAAETSSRTVRSASEFVEDFGTTGKSQARKFSRSAALFRAVRPPGFRLLDALEQAQRCAALHALTRLERALAVYLGRTQEASFSTPDVTAV</sequence>
<comment type="caution">
    <text evidence="1">The sequence shown here is derived from an EMBL/GenBank/DDBJ whole genome shotgun (WGS) entry which is preliminary data.</text>
</comment>
<protein>
    <submittedName>
        <fullName evidence="1">Nuclear control of ATPase protein 2</fullName>
    </submittedName>
</protein>
<gene>
    <name evidence="1" type="primary">NCA2_1</name>
    <name evidence="1" type="ORF">F1559_002675</name>
</gene>
<keyword evidence="2" id="KW-1185">Reference proteome</keyword>
<evidence type="ECO:0000313" key="2">
    <source>
        <dbReference type="Proteomes" id="UP000530660"/>
    </source>
</evidence>
<evidence type="ECO:0000313" key="1">
    <source>
        <dbReference type="EMBL" id="KAF6003852.1"/>
    </source>
</evidence>
<name>A0A7J7IL54_9RHOD</name>
<dbReference type="Proteomes" id="UP000530660">
    <property type="component" value="Unassembled WGS sequence"/>
</dbReference>
<proteinExistence type="predicted"/>
<accession>A0A7J7IL54</accession>
<dbReference type="AlphaFoldDB" id="A0A7J7IL54"/>
<dbReference type="EMBL" id="VWRR01000005">
    <property type="protein sequence ID" value="KAF6003852.1"/>
    <property type="molecule type" value="Genomic_DNA"/>
</dbReference>
<reference evidence="1 2" key="1">
    <citation type="journal article" date="2020" name="J. Phycol.">
        <title>Comparative genome analysis reveals Cyanidiococcus gen. nov., a new extremophilic red algal genus sister to Cyanidioschyzon (Cyanidioschyzonaceae, Rhodophyta).</title>
        <authorList>
            <person name="Liu S.-L."/>
            <person name="Chiang Y.-R."/>
            <person name="Yoon H.S."/>
            <person name="Fu H.-Y."/>
        </authorList>
    </citation>
    <scope>NUCLEOTIDE SEQUENCE [LARGE SCALE GENOMIC DNA]</scope>
    <source>
        <strain evidence="1 2">THAL066</strain>
    </source>
</reference>